<accession>A0A9X2A6G9</accession>
<gene>
    <name evidence="1" type="ORF">H9W84_11970</name>
</gene>
<dbReference type="EMBL" id="JACSYB010000006">
    <property type="protein sequence ID" value="MCG8148819.1"/>
    <property type="molecule type" value="Genomic_DNA"/>
</dbReference>
<sequence>MKTTQLTFQTDFDKLNAKYVFFKFTATKNTDENVWQIGGQLDKLLKTHSVIASVYRQDNHAFVMLERSDDFEIEALRLKITDDESLHSISVIQVIASNEKSEKSITGVDLYQLLFNATVNSQGERYQFNNLGGKLVIIPPATKIKPVVTAFHLILTPDLVLVAKATTYQTKVFAKKSEKDKTKLAKKLAKPAYQLHLNTFKRDFDNHDDKAYIQAGVPNKKACEPALNIQSHTDFLQSRLAILQTAVSRFNRLFQGIVACDWSNKTADKTLSERFHLLNTRNAIEKLAKPLDIRLLDKIGTTQSDKLITDIHQQLASLNIFSKVNQREIANACHICLVKPKDDYENSDEKDPYRQDFRYYRQHVTDELYQDFYQTTKAKTLLKNLVKELWIKQSISDNRITLLDNRYALKGTWIFGIIQDKNYHLLELQPNGEYQYFQHDDGLLFQKHPYDNEIRTIQSFNHPYKDNGVSPIELFIISPEKDLNIILNHEECVMPDLSMIEREILAKDEPLPNSLSQTTELVKLFEMDLSIIQDKHWKSFKQAIYVLDEPVSKTHLVDTINKHFHTSSDTNKAIRTLLRQHGVILNFSKAKDDLLNKMTDTFTIQAGTINEDVAWYSVGYYHGSLQDELSHMLHLRKIIALKGNLRHLDLLELMDVDFVRYNNFTVLPYPTKYLREILEKRKSYF</sequence>
<protein>
    <submittedName>
        <fullName evidence="1">Uncharacterized protein</fullName>
    </submittedName>
</protein>
<name>A0A9X2A6G9_9GAMM</name>
<dbReference type="AlphaFoldDB" id="A0A9X2A6G9"/>
<dbReference type="RefSeq" id="WP_239744046.1">
    <property type="nucleotide sequence ID" value="NZ_JACSYB010000006.1"/>
</dbReference>
<evidence type="ECO:0000313" key="2">
    <source>
        <dbReference type="Proteomes" id="UP001139238"/>
    </source>
</evidence>
<comment type="caution">
    <text evidence="1">The sequence shown here is derived from an EMBL/GenBank/DDBJ whole genome shotgun (WGS) entry which is preliminary data.</text>
</comment>
<evidence type="ECO:0000313" key="1">
    <source>
        <dbReference type="EMBL" id="MCG8148819.1"/>
    </source>
</evidence>
<organism evidence="1 2">
    <name type="scientific">Moraxella tetraodonis</name>
    <dbReference type="NCBI Taxonomy" id="2767221"/>
    <lineage>
        <taxon>Bacteria</taxon>
        <taxon>Pseudomonadati</taxon>
        <taxon>Pseudomonadota</taxon>
        <taxon>Gammaproteobacteria</taxon>
        <taxon>Moraxellales</taxon>
        <taxon>Moraxellaceae</taxon>
        <taxon>Moraxella</taxon>
    </lineage>
</organism>
<reference evidence="1" key="1">
    <citation type="submission" date="2021-08" db="EMBL/GenBank/DDBJ databases">
        <title>Complete genome sequence of Moraxella sp strain PS-22.</title>
        <authorList>
            <person name="Das S.K."/>
        </authorList>
    </citation>
    <scope>NUCLEOTIDE SEQUENCE</scope>
    <source>
        <strain evidence="1">PS-22</strain>
    </source>
</reference>
<dbReference type="Proteomes" id="UP001139238">
    <property type="component" value="Unassembled WGS sequence"/>
</dbReference>
<keyword evidence="2" id="KW-1185">Reference proteome</keyword>
<proteinExistence type="predicted"/>